<evidence type="ECO:0000256" key="1">
    <source>
        <dbReference type="SAM" id="SignalP"/>
    </source>
</evidence>
<accession>A0A3P7KVC1</accession>
<organism evidence="2 3">
    <name type="scientific">Strongylus vulgaris</name>
    <name type="common">Blood worm</name>
    <dbReference type="NCBI Taxonomy" id="40348"/>
    <lineage>
        <taxon>Eukaryota</taxon>
        <taxon>Metazoa</taxon>
        <taxon>Ecdysozoa</taxon>
        <taxon>Nematoda</taxon>
        <taxon>Chromadorea</taxon>
        <taxon>Rhabditida</taxon>
        <taxon>Rhabditina</taxon>
        <taxon>Rhabditomorpha</taxon>
        <taxon>Strongyloidea</taxon>
        <taxon>Strongylidae</taxon>
        <taxon>Strongylus</taxon>
    </lineage>
</organism>
<sequence>MGWIGLAVIILAVDCYAEKSTKLPEPSEELNDASIINITEESKENVASTAISTSPEHKG</sequence>
<dbReference type="EMBL" id="UYYB01019787">
    <property type="protein sequence ID" value="VDM71308.1"/>
    <property type="molecule type" value="Genomic_DNA"/>
</dbReference>
<proteinExistence type="predicted"/>
<reference evidence="2 3" key="1">
    <citation type="submission" date="2018-11" db="EMBL/GenBank/DDBJ databases">
        <authorList>
            <consortium name="Pathogen Informatics"/>
        </authorList>
    </citation>
    <scope>NUCLEOTIDE SEQUENCE [LARGE SCALE GENOMIC DNA]</scope>
</reference>
<dbReference type="Proteomes" id="UP000270094">
    <property type="component" value="Unassembled WGS sequence"/>
</dbReference>
<feature type="chain" id="PRO_5018178287" evidence="1">
    <location>
        <begin position="18"/>
        <end position="59"/>
    </location>
</feature>
<keyword evidence="3" id="KW-1185">Reference proteome</keyword>
<protein>
    <submittedName>
        <fullName evidence="2">Uncharacterized protein</fullName>
    </submittedName>
</protein>
<evidence type="ECO:0000313" key="3">
    <source>
        <dbReference type="Proteomes" id="UP000270094"/>
    </source>
</evidence>
<name>A0A3P7KVC1_STRVU</name>
<keyword evidence="1" id="KW-0732">Signal</keyword>
<feature type="signal peptide" evidence="1">
    <location>
        <begin position="1"/>
        <end position="17"/>
    </location>
</feature>
<dbReference type="AlphaFoldDB" id="A0A3P7KVC1"/>
<gene>
    <name evidence="2" type="ORF">SVUK_LOCUS6306</name>
</gene>
<evidence type="ECO:0000313" key="2">
    <source>
        <dbReference type="EMBL" id="VDM71308.1"/>
    </source>
</evidence>